<proteinExistence type="predicted"/>
<reference evidence="2 3" key="1">
    <citation type="submission" date="2016-06" db="EMBL/GenBank/DDBJ databases">
        <title>Genome sequence of halotolerant plant growth promoting strain of Halomonas elongata HEK1 isolated from salterns of Rann of Kutch, Gujarat, India.</title>
        <authorList>
            <person name="Gaba S."/>
            <person name="Singh R.N."/>
            <person name="Abrol S."/>
            <person name="Kaushik R."/>
            <person name="Saxena A.K."/>
        </authorList>
    </citation>
    <scope>NUCLEOTIDE SEQUENCE [LARGE SCALE GENOMIC DNA]</scope>
    <source>
        <strain evidence="2 3">HEK1</strain>
    </source>
</reference>
<evidence type="ECO:0000313" key="3">
    <source>
        <dbReference type="Proteomes" id="UP000092504"/>
    </source>
</evidence>
<accession>A0A1B8NZS5</accession>
<protein>
    <submittedName>
        <fullName evidence="2">Uncharacterized protein</fullName>
    </submittedName>
</protein>
<evidence type="ECO:0000256" key="1">
    <source>
        <dbReference type="SAM" id="MobiDB-lite"/>
    </source>
</evidence>
<dbReference type="AlphaFoldDB" id="A0A1B8NZS5"/>
<sequence>MFGFTAGRSVASVSGGFITHLFGDRFPLAAFVVEAAPRQDQVQGDRDQGRHHDGRAPQHQLQHLRQAADGIRRGIDAQAHRQGQADDGDVAGR</sequence>
<dbReference type="EMBL" id="MAJD01000002">
    <property type="protein sequence ID" value="OBX35527.1"/>
    <property type="molecule type" value="Genomic_DNA"/>
</dbReference>
<evidence type="ECO:0000313" key="2">
    <source>
        <dbReference type="EMBL" id="OBX35527.1"/>
    </source>
</evidence>
<feature type="region of interest" description="Disordered" evidence="1">
    <location>
        <begin position="38"/>
        <end position="93"/>
    </location>
</feature>
<organism evidence="2 3">
    <name type="scientific">Halomonas elongata</name>
    <dbReference type="NCBI Taxonomy" id="2746"/>
    <lineage>
        <taxon>Bacteria</taxon>
        <taxon>Pseudomonadati</taxon>
        <taxon>Pseudomonadota</taxon>
        <taxon>Gammaproteobacteria</taxon>
        <taxon>Oceanospirillales</taxon>
        <taxon>Halomonadaceae</taxon>
        <taxon>Halomonas</taxon>
    </lineage>
</organism>
<dbReference type="Proteomes" id="UP000092504">
    <property type="component" value="Unassembled WGS sequence"/>
</dbReference>
<comment type="caution">
    <text evidence="2">The sequence shown here is derived from an EMBL/GenBank/DDBJ whole genome shotgun (WGS) entry which is preliminary data.</text>
</comment>
<feature type="compositionally biased region" description="Basic and acidic residues" evidence="1">
    <location>
        <begin position="70"/>
        <end position="79"/>
    </location>
</feature>
<gene>
    <name evidence="2" type="ORF">A8U91_04601</name>
</gene>
<feature type="compositionally biased region" description="Basic and acidic residues" evidence="1">
    <location>
        <begin position="43"/>
        <end position="56"/>
    </location>
</feature>
<name>A0A1B8NZS5_HALEL</name>